<dbReference type="EMBL" id="UINC01044121">
    <property type="protein sequence ID" value="SVB49138.1"/>
    <property type="molecule type" value="Genomic_DNA"/>
</dbReference>
<organism evidence="1">
    <name type="scientific">marine metagenome</name>
    <dbReference type="NCBI Taxonomy" id="408172"/>
    <lineage>
        <taxon>unclassified sequences</taxon>
        <taxon>metagenomes</taxon>
        <taxon>ecological metagenomes</taxon>
    </lineage>
</organism>
<evidence type="ECO:0000313" key="1">
    <source>
        <dbReference type="EMBL" id="SVB49138.1"/>
    </source>
</evidence>
<proteinExistence type="predicted"/>
<reference evidence="1" key="1">
    <citation type="submission" date="2018-05" db="EMBL/GenBank/DDBJ databases">
        <authorList>
            <person name="Lanie J.A."/>
            <person name="Ng W.-L."/>
            <person name="Kazmierczak K.M."/>
            <person name="Andrzejewski T.M."/>
            <person name="Davidsen T.M."/>
            <person name="Wayne K.J."/>
            <person name="Tettelin H."/>
            <person name="Glass J.I."/>
            <person name="Rusch D."/>
            <person name="Podicherti R."/>
            <person name="Tsui H.-C.T."/>
            <person name="Winkler M.E."/>
        </authorList>
    </citation>
    <scope>NUCLEOTIDE SEQUENCE</scope>
</reference>
<dbReference type="AlphaFoldDB" id="A0A382EEJ4"/>
<protein>
    <submittedName>
        <fullName evidence="1">Uncharacterized protein</fullName>
    </submittedName>
</protein>
<accession>A0A382EEJ4</accession>
<sequence>MLIMIIEVQCKFILKMKEVENKASEIFQRGTSEIFLELK</sequence>
<gene>
    <name evidence="1" type="ORF">METZ01_LOCUS201992</name>
</gene>
<name>A0A382EEJ4_9ZZZZ</name>